<evidence type="ECO:0000256" key="2">
    <source>
        <dbReference type="ARBA" id="ARBA00009851"/>
    </source>
</evidence>
<gene>
    <name evidence="9" type="ORF">OCTVUL_1B022817</name>
</gene>
<accession>A0AA36AWR6</accession>
<feature type="region of interest" description="Disordered" evidence="8">
    <location>
        <begin position="29"/>
        <end position="55"/>
    </location>
</feature>
<dbReference type="EMBL" id="OX597818">
    <property type="protein sequence ID" value="CAI9723474.1"/>
    <property type="molecule type" value="Genomic_DNA"/>
</dbReference>
<evidence type="ECO:0000313" key="10">
    <source>
        <dbReference type="Proteomes" id="UP001162480"/>
    </source>
</evidence>
<keyword evidence="10" id="KW-1185">Reference proteome</keyword>
<dbReference type="InterPro" id="IPR021018">
    <property type="entry name" value="Mediator_Med29_met"/>
</dbReference>
<protein>
    <recommendedName>
        <fullName evidence="3">Mediator of RNA polymerase II transcription subunit 29</fullName>
    </recommendedName>
    <alternativeName>
        <fullName evidence="7">Mediator complex subunit 29</fullName>
    </alternativeName>
</protein>
<reference evidence="9" key="1">
    <citation type="submission" date="2023-08" db="EMBL/GenBank/DDBJ databases">
        <authorList>
            <person name="Alioto T."/>
            <person name="Alioto T."/>
            <person name="Gomez Garrido J."/>
        </authorList>
    </citation>
    <scope>NUCLEOTIDE SEQUENCE</scope>
</reference>
<proteinExistence type="inferred from homology"/>
<comment type="similarity">
    <text evidence="2">Belongs to the Mediator complex subunit 29 family.</text>
</comment>
<keyword evidence="6" id="KW-0539">Nucleus</keyword>
<evidence type="ECO:0000256" key="6">
    <source>
        <dbReference type="ARBA" id="ARBA00023242"/>
    </source>
</evidence>
<sequence length="734" mass="82878">MSKPLLNVYKQQNPDASCQLSKSTLGCVPKLNNRNNDSFEQDNGSDGSVGDRFRSPTIGERINETISENCQGSIAEPLNNSRVTDRSSNYVSTNSRTLYGKAYVDKNPSIPTAIESKQSEITTKRICEHKIEPSVEQTNRPDRLNIDNSRTEISLLNANTKEEMQSINQHFAPNILQNTLANKTAALPDVGLAESKLFPSDDPESSQTLHVVLLDVSNPNTYQKKREMKDFSSLTTAVPNLLEHKSDSQSIGKLNNVSKDQNEQFIRSGKCVKNIEHNNNSNNNFQRSEDNEKKFNGDLKPEVEYGNKTSFNMPPVFMNSSSTNSRGDNAGSSNFWQPDLVAKQDDQELEQVPINKKPRQMVKDQFSVCVPYPARTPFKRVLPNINLSIEPVTKKAAVSVTNKEAIVVKEYMECTTVGYQSVASGNFTAPQIGKNPGISGNLALRPNLVTSRVLSQENKAVMSNCILPQPDNLSQGLNFPWKEMHSQLIQEHTRQIQMKPVQNYVTMAKADQQIPCLVSRPNAFQCVCKQANQTDNFSHGNGENNLIQFRNQILWQQLQELHRKQIFECQLPSCHYSQNTQDSNASHVKLCNEIKNPINARSPVSDNNFIKKFQNLLPNLKASLRKVFRTSSEAVSQNIAGNHSEKMFIKDFQNSLEDLMGNLDRAEIYLQSAKEMQMQSFHDTWFTPYKCQDQSKTYSDYCNVAIKQIKVVQEIHDAMLFLDSFNNNDKELNN</sequence>
<dbReference type="GO" id="GO:0016592">
    <property type="term" value="C:mediator complex"/>
    <property type="evidence" value="ECO:0007669"/>
    <property type="project" value="InterPro"/>
</dbReference>
<feature type="compositionally biased region" description="Polar residues" evidence="8">
    <location>
        <begin position="32"/>
        <end position="46"/>
    </location>
</feature>
<keyword evidence="5" id="KW-0804">Transcription</keyword>
<keyword evidence="4" id="KW-0805">Transcription regulation</keyword>
<evidence type="ECO:0000256" key="4">
    <source>
        <dbReference type="ARBA" id="ARBA00023015"/>
    </source>
</evidence>
<organism evidence="9 10">
    <name type="scientific">Octopus vulgaris</name>
    <name type="common">Common octopus</name>
    <dbReference type="NCBI Taxonomy" id="6645"/>
    <lineage>
        <taxon>Eukaryota</taxon>
        <taxon>Metazoa</taxon>
        <taxon>Spiralia</taxon>
        <taxon>Lophotrochozoa</taxon>
        <taxon>Mollusca</taxon>
        <taxon>Cephalopoda</taxon>
        <taxon>Coleoidea</taxon>
        <taxon>Octopodiformes</taxon>
        <taxon>Octopoda</taxon>
        <taxon>Incirrata</taxon>
        <taxon>Octopodidae</taxon>
        <taxon>Octopus</taxon>
    </lineage>
</organism>
<dbReference type="Proteomes" id="UP001162480">
    <property type="component" value="Chromosome 5"/>
</dbReference>
<evidence type="ECO:0000256" key="3">
    <source>
        <dbReference type="ARBA" id="ARBA00019684"/>
    </source>
</evidence>
<dbReference type="AlphaFoldDB" id="A0AA36AWR6"/>
<name>A0AA36AWR6_OCTVU</name>
<evidence type="ECO:0000256" key="8">
    <source>
        <dbReference type="SAM" id="MobiDB-lite"/>
    </source>
</evidence>
<evidence type="ECO:0000256" key="5">
    <source>
        <dbReference type="ARBA" id="ARBA00023163"/>
    </source>
</evidence>
<evidence type="ECO:0000256" key="1">
    <source>
        <dbReference type="ARBA" id="ARBA00004123"/>
    </source>
</evidence>
<evidence type="ECO:0000313" key="9">
    <source>
        <dbReference type="EMBL" id="CAI9723474.1"/>
    </source>
</evidence>
<evidence type="ECO:0000256" key="7">
    <source>
        <dbReference type="ARBA" id="ARBA00031963"/>
    </source>
</evidence>
<dbReference type="Pfam" id="PF11568">
    <property type="entry name" value="Med29"/>
    <property type="match status" value="1"/>
</dbReference>
<comment type="subcellular location">
    <subcellularLocation>
        <location evidence="1">Nucleus</location>
    </subcellularLocation>
</comment>